<protein>
    <recommendedName>
        <fullName evidence="3">Glycoside hydrolase</fullName>
    </recommendedName>
</protein>
<evidence type="ECO:0000313" key="2">
    <source>
        <dbReference type="Proteomes" id="UP000252517"/>
    </source>
</evidence>
<name>A0A367WRB9_9PROT</name>
<dbReference type="EMBL" id="JPWH01000028">
    <property type="protein sequence ID" value="RCK43101.1"/>
    <property type="molecule type" value="Genomic_DNA"/>
</dbReference>
<dbReference type="OrthoDB" id="7292394at2"/>
<evidence type="ECO:0000313" key="1">
    <source>
        <dbReference type="EMBL" id="RCK43101.1"/>
    </source>
</evidence>
<evidence type="ECO:0008006" key="3">
    <source>
        <dbReference type="Google" id="ProtNLM"/>
    </source>
</evidence>
<dbReference type="RefSeq" id="WP_114090342.1">
    <property type="nucleotide sequence ID" value="NZ_JPWH01000028.1"/>
</dbReference>
<dbReference type="CDD" id="cd10922">
    <property type="entry name" value="CE4_PelA_like_C"/>
    <property type="match status" value="1"/>
</dbReference>
<dbReference type="PANTHER" id="PTHR35882:SF2">
    <property type="entry name" value="PELA"/>
    <property type="match status" value="1"/>
</dbReference>
<reference evidence="1 2" key="1">
    <citation type="submission" date="2014-07" db="EMBL/GenBank/DDBJ databases">
        <title>Draft genome sequence of Thalassospira profundimaris S25-3-2.</title>
        <authorList>
            <person name="Lai Q."/>
            <person name="Shao Z."/>
        </authorList>
    </citation>
    <scope>NUCLEOTIDE SEQUENCE [LARGE SCALE GENOMIC DNA]</scope>
    <source>
        <strain evidence="1 2">S25-3-2</strain>
    </source>
</reference>
<sequence>MGMLLASFLKFLRYFFVCLFVLAPLWSAQARPVSREIASVYYSPEDPNPFYTPGHSLAETVLNFLGLTVTHFDLGQGLPKFNNPHEFRGILVWMEIDRLPDPEGFLKWLDTQMDAGTKVAIMGDWSFLLDLKGKNVPLPLVNRVLNRLGGQFDGDWEQFTFDYSIKHLDPDMTGYESEIIKPFPPFYGVTKAESGSKPFVIALPPHSDQEFLLGAFGASGGFVQDGYAVRTGRNEHDRKWILNPFKFFSKVFDLEEFPKVDTTTLMGRRIYYSHIDGDGWRNISEIRGDDDQPLLDTEVVYRDLIKPYPDLPVSVAPIAADLDPAWYGTKRTQEIARKLFALPQVEAASHTYTHPFQWSYYKNYSAKREERQFGNKVGGLSSKVMELLGVAKDVDPAETGLEKSYDLPRAYLKRPFDLHQEIVDAANYISTFCPPGKKVELLQWSGDTSPFEAAIAMADKAGLPNINGGDSRWDPDYPSLAWVAPVGMRVGKHIQVYASNSNENTYTKLWSDRFFGFRYLANTVENTESPRRLRPFNIYYHMYSGEKVASRNAVLSNLELARKSVIIPIAASRYARIGKGFFTAEIEKTKDGNWQIRNRGDLGTVRFDNGKFLSVDFDNSYGVIGQTHYQGSLYVSLDEAINKPVISVKSGTTETRYPVASRPYIVSSRWRAWDVQDSDGTLQMKIQGFGKGQMQWRVAPSATYKLTAPARKDQPEWSETVTADAKGILDYVIPLDAIAGAELTLEPVTR</sequence>
<organism evidence="1 2">
    <name type="scientific">Thalassospira profundimaris</name>
    <dbReference type="NCBI Taxonomy" id="502049"/>
    <lineage>
        <taxon>Bacteria</taxon>
        <taxon>Pseudomonadati</taxon>
        <taxon>Pseudomonadota</taxon>
        <taxon>Alphaproteobacteria</taxon>
        <taxon>Rhodospirillales</taxon>
        <taxon>Thalassospiraceae</taxon>
        <taxon>Thalassospira</taxon>
    </lineage>
</organism>
<comment type="caution">
    <text evidence="1">The sequence shown here is derived from an EMBL/GenBank/DDBJ whole genome shotgun (WGS) entry which is preliminary data.</text>
</comment>
<proteinExistence type="predicted"/>
<dbReference type="Proteomes" id="UP000252517">
    <property type="component" value="Unassembled WGS sequence"/>
</dbReference>
<gene>
    <name evidence="1" type="ORF">TH25_22430</name>
</gene>
<dbReference type="AlphaFoldDB" id="A0A367WRB9"/>
<accession>A0A367WRB9</accession>
<dbReference type="PANTHER" id="PTHR35882">
    <property type="entry name" value="PELA"/>
    <property type="match status" value="1"/>
</dbReference>